<dbReference type="PIRSF" id="PIRSF003169">
    <property type="entry name" value="STHK_DegS"/>
    <property type="match status" value="1"/>
</dbReference>
<dbReference type="Pfam" id="PF05384">
    <property type="entry name" value="DegS"/>
    <property type="match status" value="1"/>
</dbReference>
<dbReference type="InterPro" id="IPR008595">
    <property type="entry name" value="DegS"/>
</dbReference>
<dbReference type="Pfam" id="PF07730">
    <property type="entry name" value="HisKA_3"/>
    <property type="match status" value="1"/>
</dbReference>
<dbReference type="InterPro" id="IPR050482">
    <property type="entry name" value="Sensor_HK_TwoCompSys"/>
</dbReference>
<evidence type="ECO:0000256" key="5">
    <source>
        <dbReference type="ARBA" id="ARBA00023012"/>
    </source>
</evidence>
<gene>
    <name evidence="8" type="ORF">KQI88_04250</name>
</gene>
<keyword evidence="9" id="KW-1185">Reference proteome</keyword>
<name>A0ABS6FZE5_9FIRM</name>
<dbReference type="PROSITE" id="PS50109">
    <property type="entry name" value="HIS_KIN"/>
    <property type="match status" value="1"/>
</dbReference>
<evidence type="ECO:0000256" key="3">
    <source>
        <dbReference type="ARBA" id="ARBA00022679"/>
    </source>
</evidence>
<accession>A0ABS6FZE5</accession>
<proteinExistence type="predicted"/>
<dbReference type="InterPro" id="IPR016381">
    <property type="entry name" value="Sig_transdc_His_kinase_DegS"/>
</dbReference>
<feature type="coiled-coil region" evidence="6">
    <location>
        <begin position="8"/>
        <end position="120"/>
    </location>
</feature>
<evidence type="ECO:0000256" key="1">
    <source>
        <dbReference type="ARBA" id="ARBA00000085"/>
    </source>
</evidence>
<protein>
    <recommendedName>
        <fullName evidence="2">histidine kinase</fullName>
        <ecNumber evidence="2">2.7.13.3</ecNumber>
    </recommendedName>
</protein>
<evidence type="ECO:0000256" key="2">
    <source>
        <dbReference type="ARBA" id="ARBA00012438"/>
    </source>
</evidence>
<keyword evidence="4 8" id="KW-0418">Kinase</keyword>
<reference evidence="8 9" key="1">
    <citation type="submission" date="2021-06" db="EMBL/GenBank/DDBJ databases">
        <authorList>
            <person name="Sun Q."/>
            <person name="Li D."/>
        </authorList>
    </citation>
    <scope>NUCLEOTIDE SEQUENCE [LARGE SCALE GENOMIC DNA]</scope>
    <source>
        <strain evidence="8 9">MSJ-5</strain>
    </source>
</reference>
<dbReference type="EC" id="2.7.13.3" evidence="2"/>
<organism evidence="8 9">
    <name type="scientific">Alkaliphilus flagellatus</name>
    <dbReference type="NCBI Taxonomy" id="2841507"/>
    <lineage>
        <taxon>Bacteria</taxon>
        <taxon>Bacillati</taxon>
        <taxon>Bacillota</taxon>
        <taxon>Clostridia</taxon>
        <taxon>Peptostreptococcales</taxon>
        <taxon>Natronincolaceae</taxon>
        <taxon>Alkaliphilus</taxon>
    </lineage>
</organism>
<evidence type="ECO:0000256" key="4">
    <source>
        <dbReference type="ARBA" id="ARBA00022777"/>
    </source>
</evidence>
<dbReference type="InterPro" id="IPR011712">
    <property type="entry name" value="Sig_transdc_His_kin_sub3_dim/P"/>
</dbReference>
<sequence length="365" mass="42381">MDAISEGKKEIFEISEAARNEYNSLKKELDDFQSKVQLLIKEVEILEHQEQISRKILLTVSKNFSKHSEENIKKAYENANQLQIKLILKRQEEKDLIKRRTDLELRLKNAQNILKRSENLISKVCVAFDFLSGDLENISDTLEDMNQRSILGRRIIQVREEEHQRIARDIHDGPAQALTNAIIKTEVCERLIDIDIVKAKNEIQELKKVLRNSIKDIRGIIYNLHPMALDDIGFIPTIQRYIHNFQSDTNIEVDFVILSQVEVEDNIKNIALFRIVQEALNNVQKHSHATMVKIKLEMTKRNLYVLVEDNGIGFNIKDLKRRNRYEGGFGLLNMQERIELLNGTFEVKSEKNCGAKVIINIPNEN</sequence>
<dbReference type="PANTHER" id="PTHR24421:SF55">
    <property type="entry name" value="SENSOR HISTIDINE KINASE YDFH"/>
    <property type="match status" value="1"/>
</dbReference>
<dbReference type="GO" id="GO:0016301">
    <property type="term" value="F:kinase activity"/>
    <property type="evidence" value="ECO:0007669"/>
    <property type="project" value="UniProtKB-KW"/>
</dbReference>
<dbReference type="EMBL" id="JAHLQK010000001">
    <property type="protein sequence ID" value="MBU5675621.1"/>
    <property type="molecule type" value="Genomic_DNA"/>
</dbReference>
<dbReference type="InterPro" id="IPR005467">
    <property type="entry name" value="His_kinase_dom"/>
</dbReference>
<keyword evidence="6" id="KW-0175">Coiled coil</keyword>
<dbReference type="SMART" id="SM00387">
    <property type="entry name" value="HATPase_c"/>
    <property type="match status" value="1"/>
</dbReference>
<evidence type="ECO:0000313" key="8">
    <source>
        <dbReference type="EMBL" id="MBU5675621.1"/>
    </source>
</evidence>
<dbReference type="CDD" id="cd16917">
    <property type="entry name" value="HATPase_UhpB-NarQ-NarX-like"/>
    <property type="match status" value="1"/>
</dbReference>
<evidence type="ECO:0000256" key="6">
    <source>
        <dbReference type="SAM" id="Coils"/>
    </source>
</evidence>
<dbReference type="Pfam" id="PF02518">
    <property type="entry name" value="HATPase_c"/>
    <property type="match status" value="1"/>
</dbReference>
<dbReference type="InterPro" id="IPR003594">
    <property type="entry name" value="HATPase_dom"/>
</dbReference>
<dbReference type="PANTHER" id="PTHR24421">
    <property type="entry name" value="NITRATE/NITRITE SENSOR PROTEIN NARX-RELATED"/>
    <property type="match status" value="1"/>
</dbReference>
<keyword evidence="3" id="KW-0808">Transferase</keyword>
<comment type="catalytic activity">
    <reaction evidence="1">
        <text>ATP + protein L-histidine = ADP + protein N-phospho-L-histidine.</text>
        <dbReference type="EC" id="2.7.13.3"/>
    </reaction>
</comment>
<evidence type="ECO:0000259" key="7">
    <source>
        <dbReference type="PROSITE" id="PS50109"/>
    </source>
</evidence>
<dbReference type="Proteomes" id="UP000779508">
    <property type="component" value="Unassembled WGS sequence"/>
</dbReference>
<evidence type="ECO:0000313" key="9">
    <source>
        <dbReference type="Proteomes" id="UP000779508"/>
    </source>
</evidence>
<comment type="caution">
    <text evidence="8">The sequence shown here is derived from an EMBL/GenBank/DDBJ whole genome shotgun (WGS) entry which is preliminary data.</text>
</comment>
<feature type="domain" description="Histidine kinase" evidence="7">
    <location>
        <begin position="272"/>
        <end position="365"/>
    </location>
</feature>
<keyword evidence="5" id="KW-0902">Two-component regulatory system</keyword>